<reference evidence="5" key="2">
    <citation type="journal article" date="2019" name="Int. J. Syst. Evol. Microbiol.">
        <title>Gordonibacter faecihominis is a later heterotypic synonym of Gordonibacter urolithinfaciens.</title>
        <authorList>
            <person name="Danylec N."/>
            <person name="Stoll D.A."/>
            <person name="Huch M."/>
        </authorList>
    </citation>
    <scope>NUCLEOTIDE SEQUENCE</scope>
    <source>
        <strain evidence="5">DSM 27213</strain>
    </source>
</reference>
<protein>
    <submittedName>
        <fullName evidence="4">TetR family transcriptional regulator</fullName>
    </submittedName>
    <submittedName>
        <fullName evidence="5">TetR/AcrR family transcriptional regulator</fullName>
    </submittedName>
</protein>
<organism evidence="5 6">
    <name type="scientific">Gordonibacter urolithinfaciens</name>
    <dbReference type="NCBI Taxonomy" id="1335613"/>
    <lineage>
        <taxon>Bacteria</taxon>
        <taxon>Bacillati</taxon>
        <taxon>Actinomycetota</taxon>
        <taxon>Coriobacteriia</taxon>
        <taxon>Eggerthellales</taxon>
        <taxon>Eggerthellaceae</taxon>
        <taxon>Gordonibacter</taxon>
    </lineage>
</organism>
<evidence type="ECO:0000256" key="2">
    <source>
        <dbReference type="PROSITE-ProRule" id="PRU00335"/>
    </source>
</evidence>
<dbReference type="EMBL" id="QIBW01000012">
    <property type="protein sequence ID" value="ROT89043.1"/>
    <property type="molecule type" value="Genomic_DNA"/>
</dbReference>
<dbReference type="InterPro" id="IPR009057">
    <property type="entry name" value="Homeodomain-like_sf"/>
</dbReference>
<evidence type="ECO:0000313" key="6">
    <source>
        <dbReference type="Proteomes" id="UP000285258"/>
    </source>
</evidence>
<evidence type="ECO:0000256" key="1">
    <source>
        <dbReference type="ARBA" id="ARBA00023125"/>
    </source>
</evidence>
<dbReference type="EMBL" id="WKZA01000038">
    <property type="protein sequence ID" value="MSA95213.1"/>
    <property type="molecule type" value="Genomic_DNA"/>
</dbReference>
<dbReference type="Proteomes" id="UP000462865">
    <property type="component" value="Unassembled WGS sequence"/>
</dbReference>
<evidence type="ECO:0000313" key="7">
    <source>
        <dbReference type="Proteomes" id="UP000462865"/>
    </source>
</evidence>
<feature type="domain" description="HTH tetR-type" evidence="3">
    <location>
        <begin position="20"/>
        <end position="80"/>
    </location>
</feature>
<dbReference type="Pfam" id="PF00440">
    <property type="entry name" value="TetR_N"/>
    <property type="match status" value="1"/>
</dbReference>
<dbReference type="PROSITE" id="PS50977">
    <property type="entry name" value="HTH_TETR_2"/>
    <property type="match status" value="1"/>
</dbReference>
<gene>
    <name evidence="5" type="ORF">DMP12_10175</name>
    <name evidence="4" type="ORF">GKG38_09145</name>
</gene>
<dbReference type="AlphaFoldDB" id="A0A423UIV1"/>
<sequence length="206" mass="23421">MAGRRAKGGARMVRIVKAPDDRRREILDTAMDLFAEKGLEGVSMRDIARRMGTAPGLVYHYFDSKRKLLDEAMERYVEECTEGLVNLLRSTDLGFREKVDALYDDIGDERLQRHSDFFHRQGNEGFHRQLSLRLCEHVQPHMAAALEQARRSEGLIVRDPETLASFLLHGHIGILSAHGDADAQTVARLREYAHVLIDSQTERPEA</sequence>
<keyword evidence="1 2" id="KW-0238">DNA-binding</keyword>
<reference evidence="5" key="3">
    <citation type="journal article" date="2019" name="Microbiol. Resour. Announc.">
        <title>Draft Genome Sequences of Type Strains of Gordonibacter faecihominis, Paraeggerthella hongkongensis, Parvibacter caecicola,Slackia equolifaciens, Slackia faecicanis, and Slackia isoflavoniconvertens.</title>
        <authorList>
            <person name="Danylec N."/>
            <person name="Stoll D.A."/>
            <person name="Dotsch A."/>
            <person name="Huch M."/>
        </authorList>
    </citation>
    <scope>NUCLEOTIDE SEQUENCE</scope>
    <source>
        <strain evidence="5">DSM 27213</strain>
    </source>
</reference>
<name>A0A423UIV1_9ACTN</name>
<dbReference type="InterPro" id="IPR001647">
    <property type="entry name" value="HTH_TetR"/>
</dbReference>
<proteinExistence type="predicted"/>
<evidence type="ECO:0000313" key="4">
    <source>
        <dbReference type="EMBL" id="MSA95213.1"/>
    </source>
</evidence>
<reference evidence="4 7" key="4">
    <citation type="journal article" date="2019" name="Nat. Med.">
        <title>A library of human gut bacterial isolates paired with longitudinal multiomics data enables mechanistic microbiome research.</title>
        <authorList>
            <person name="Poyet M."/>
            <person name="Groussin M."/>
            <person name="Gibbons S.M."/>
            <person name="Avila-Pacheco J."/>
            <person name="Jiang X."/>
            <person name="Kearney S.M."/>
            <person name="Perrotta A.R."/>
            <person name="Berdy B."/>
            <person name="Zhao S."/>
            <person name="Lieberman T.D."/>
            <person name="Swanson P.K."/>
            <person name="Smith M."/>
            <person name="Roesemann S."/>
            <person name="Alexander J.E."/>
            <person name="Rich S.A."/>
            <person name="Livny J."/>
            <person name="Vlamakis H."/>
            <person name="Clish C."/>
            <person name="Bullock K."/>
            <person name="Deik A."/>
            <person name="Scott J."/>
            <person name="Pierce K.A."/>
            <person name="Xavier R.J."/>
            <person name="Alm E.J."/>
        </authorList>
    </citation>
    <scope>NUCLEOTIDE SEQUENCE [LARGE SCALE GENOMIC DNA]</scope>
    <source>
        <strain evidence="4 7">BIOML-A1</strain>
    </source>
</reference>
<dbReference type="PRINTS" id="PR00455">
    <property type="entry name" value="HTHTETR"/>
</dbReference>
<feature type="DNA-binding region" description="H-T-H motif" evidence="2">
    <location>
        <begin position="43"/>
        <end position="62"/>
    </location>
</feature>
<comment type="caution">
    <text evidence="5">The sequence shown here is derived from an EMBL/GenBank/DDBJ whole genome shotgun (WGS) entry which is preliminary data.</text>
</comment>
<evidence type="ECO:0000313" key="5">
    <source>
        <dbReference type="EMBL" id="ROT89043.1"/>
    </source>
</evidence>
<evidence type="ECO:0000259" key="3">
    <source>
        <dbReference type="PROSITE" id="PS50977"/>
    </source>
</evidence>
<dbReference type="GO" id="GO:0006355">
    <property type="term" value="P:regulation of DNA-templated transcription"/>
    <property type="evidence" value="ECO:0007669"/>
    <property type="project" value="UniProtKB-ARBA"/>
</dbReference>
<dbReference type="InterPro" id="IPR050109">
    <property type="entry name" value="HTH-type_TetR-like_transc_reg"/>
</dbReference>
<dbReference type="Proteomes" id="UP000285258">
    <property type="component" value="Unassembled WGS sequence"/>
</dbReference>
<dbReference type="GO" id="GO:0003677">
    <property type="term" value="F:DNA binding"/>
    <property type="evidence" value="ECO:0007669"/>
    <property type="project" value="UniProtKB-UniRule"/>
</dbReference>
<dbReference type="PANTHER" id="PTHR30055">
    <property type="entry name" value="HTH-TYPE TRANSCRIPTIONAL REGULATOR RUTR"/>
    <property type="match status" value="1"/>
</dbReference>
<dbReference type="Gene3D" id="1.10.357.10">
    <property type="entry name" value="Tetracycline Repressor, domain 2"/>
    <property type="match status" value="1"/>
</dbReference>
<dbReference type="SUPFAM" id="SSF46689">
    <property type="entry name" value="Homeodomain-like"/>
    <property type="match status" value="1"/>
</dbReference>
<accession>A0A423UIV1</accession>
<reference evidence="6" key="1">
    <citation type="submission" date="2018-05" db="EMBL/GenBank/DDBJ databases">
        <title>Genome Sequencing of selected type strains of the family Eggerthellaceae.</title>
        <authorList>
            <person name="Danylec N."/>
            <person name="Stoll D.A."/>
            <person name="Doetsch A."/>
            <person name="Huch M."/>
        </authorList>
    </citation>
    <scope>NUCLEOTIDE SEQUENCE [LARGE SCALE GENOMIC DNA]</scope>
    <source>
        <strain evidence="6">DSM 27213</strain>
    </source>
</reference>